<name>A0A0J1B6Y7_RHOIS</name>
<protein>
    <submittedName>
        <fullName evidence="1">Uncharacterized protein</fullName>
    </submittedName>
</protein>
<evidence type="ECO:0000313" key="2">
    <source>
        <dbReference type="Proteomes" id="UP000036367"/>
    </source>
</evidence>
<gene>
    <name evidence="1" type="ORF">RISK_005312</name>
</gene>
<evidence type="ECO:0000313" key="1">
    <source>
        <dbReference type="EMBL" id="KLU02246.1"/>
    </source>
</evidence>
<dbReference type="Proteomes" id="UP000036367">
    <property type="component" value="Unassembled WGS sequence"/>
</dbReference>
<keyword evidence="2" id="KW-1185">Reference proteome</keyword>
<comment type="caution">
    <text evidence="1">The sequence shown here is derived from an EMBL/GenBank/DDBJ whole genome shotgun (WGS) entry which is preliminary data.</text>
</comment>
<reference evidence="1" key="1">
    <citation type="submission" date="2015-05" db="EMBL/GenBank/DDBJ databases">
        <title>Permanent draft genome of Rhodopirellula islandicus K833.</title>
        <authorList>
            <person name="Kizina J."/>
            <person name="Richter M."/>
            <person name="Glockner F.O."/>
            <person name="Harder J."/>
        </authorList>
    </citation>
    <scope>NUCLEOTIDE SEQUENCE [LARGE SCALE GENOMIC DNA]</scope>
    <source>
        <strain evidence="1">K833</strain>
    </source>
</reference>
<organism evidence="1 2">
    <name type="scientific">Rhodopirellula islandica</name>
    <dbReference type="NCBI Taxonomy" id="595434"/>
    <lineage>
        <taxon>Bacteria</taxon>
        <taxon>Pseudomonadati</taxon>
        <taxon>Planctomycetota</taxon>
        <taxon>Planctomycetia</taxon>
        <taxon>Pirellulales</taxon>
        <taxon>Pirellulaceae</taxon>
        <taxon>Rhodopirellula</taxon>
    </lineage>
</organism>
<dbReference type="AlphaFoldDB" id="A0A0J1B6Y7"/>
<proteinExistence type="predicted"/>
<sequence>MFLQFSSPIPTSKEAWKHSAGGVYRWPIHRFAKVTREGTSLWSVHLEWRA</sequence>
<dbReference type="EMBL" id="LECT01000044">
    <property type="protein sequence ID" value="KLU02246.1"/>
    <property type="molecule type" value="Genomic_DNA"/>
</dbReference>
<accession>A0A0J1B6Y7</accession>